<feature type="compositionally biased region" description="Pro residues" evidence="1">
    <location>
        <begin position="106"/>
        <end position="116"/>
    </location>
</feature>
<dbReference type="GO" id="GO:0008168">
    <property type="term" value="F:methyltransferase activity"/>
    <property type="evidence" value="ECO:0007669"/>
    <property type="project" value="UniProtKB-KW"/>
</dbReference>
<feature type="region of interest" description="Disordered" evidence="1">
    <location>
        <begin position="90"/>
        <end position="120"/>
    </location>
</feature>
<evidence type="ECO:0000259" key="2">
    <source>
        <dbReference type="Pfam" id="PF13649"/>
    </source>
</evidence>
<accession>A0A8H4EZZ7</accession>
<dbReference type="InterPro" id="IPR029063">
    <property type="entry name" value="SAM-dependent_MTases_sf"/>
</dbReference>
<evidence type="ECO:0000256" key="1">
    <source>
        <dbReference type="SAM" id="MobiDB-lite"/>
    </source>
</evidence>
<protein>
    <submittedName>
        <fullName evidence="3">S-adenosyl-L-methionine-dependent methyltransferase</fullName>
    </submittedName>
</protein>
<feature type="compositionally biased region" description="Basic residues" evidence="1">
    <location>
        <begin position="175"/>
        <end position="184"/>
    </location>
</feature>
<dbReference type="InterPro" id="IPR041698">
    <property type="entry name" value="Methyltransf_25"/>
</dbReference>
<comment type="caution">
    <text evidence="3">The sequence shown here is derived from an EMBL/GenBank/DDBJ whole genome shotgun (WGS) entry which is preliminary data.</text>
</comment>
<dbReference type="Pfam" id="PF13649">
    <property type="entry name" value="Methyltransf_25"/>
    <property type="match status" value="1"/>
</dbReference>
<reference evidence="3 4" key="1">
    <citation type="submission" date="2019-09" db="EMBL/GenBank/DDBJ databases">
        <authorList>
            <consortium name="DOE Joint Genome Institute"/>
            <person name="Mondo S.J."/>
            <person name="Navarro-Mendoza M.I."/>
            <person name="Perez-Arques C."/>
            <person name="Panchal S."/>
            <person name="Nicolas F.E."/>
            <person name="Ganguly P."/>
            <person name="Pangilinan J."/>
            <person name="Grigoriev I."/>
            <person name="Heitman J."/>
            <person name="Sanya K."/>
            <person name="Garre V."/>
        </authorList>
    </citation>
    <scope>NUCLEOTIDE SEQUENCE [LARGE SCALE GENOMIC DNA]</scope>
    <source>
        <strain evidence="3 4">MU402</strain>
    </source>
</reference>
<evidence type="ECO:0000313" key="3">
    <source>
        <dbReference type="EMBL" id="KAF1799969.1"/>
    </source>
</evidence>
<keyword evidence="3" id="KW-0489">Methyltransferase</keyword>
<name>A0A8H4EZZ7_MUCCL</name>
<gene>
    <name evidence="3" type="ORF">FB192DRAFT_1460376</name>
</gene>
<dbReference type="GO" id="GO:0032259">
    <property type="term" value="P:methylation"/>
    <property type="evidence" value="ECO:0007669"/>
    <property type="project" value="UniProtKB-KW"/>
</dbReference>
<sequence>MHHSLFDSPSFLQKILKKKSYNRPLYTSDIVAEVGPWKKQFQTASKVAQAAYSNRKPKTYNIRQPELSPSTSTITTSSLLSDSAIIIPTPSCSTPSQHYHHQAPGAPAPAPAPGPPARKRPLSSEILIKIMDQKLKQQQQQPLMVPTMTKSTSASTVNTFHPPRLTAKIQSTVRRNSHRHHPRTHPSTIKAEPSHHPRKKSMETQPQPYVLTLNNDEQDRMVAQHYLLRTAFGSDFNAPLKSQLQKGIVVLDVGCGPGTWTMEMSTAFPKSTFIGIDQNAFYPKDIKPRNCHFRTCGSLVVTHIAQTIDLPFPDNSIDYIYQRDMNWAFTGQTWQPLLLEYQRILKPGGWIECVEPDLETQNSLEQECMMNDKLINGLSIRQQDPYAVHRLPTMLAINGFKRVEDCSQTFPLGWGSSHSNNNSILEEDEDEDEEEEEEEEENAAEKPLPKVPQQGHCSEFARAMSSQYLFLLQSLKPWLSHVMNLNHEKYDEYISGLPAEWKRAKTYINWHCIIAQKPYTL</sequence>
<keyword evidence="3" id="KW-0808">Transferase</keyword>
<dbReference type="PANTHER" id="PTHR43591:SF24">
    <property type="entry name" value="2-METHOXY-6-POLYPRENYL-1,4-BENZOQUINOL METHYLASE, MITOCHONDRIAL"/>
    <property type="match status" value="1"/>
</dbReference>
<dbReference type="Proteomes" id="UP000469890">
    <property type="component" value="Unassembled WGS sequence"/>
</dbReference>
<dbReference type="EMBL" id="JAAECE010000006">
    <property type="protein sequence ID" value="KAF1799969.1"/>
    <property type="molecule type" value="Genomic_DNA"/>
</dbReference>
<dbReference type="PANTHER" id="PTHR43591">
    <property type="entry name" value="METHYLTRANSFERASE"/>
    <property type="match status" value="1"/>
</dbReference>
<dbReference type="SUPFAM" id="SSF53335">
    <property type="entry name" value="S-adenosyl-L-methionine-dependent methyltransferases"/>
    <property type="match status" value="1"/>
</dbReference>
<dbReference type="Gene3D" id="3.40.50.150">
    <property type="entry name" value="Vaccinia Virus protein VP39"/>
    <property type="match status" value="1"/>
</dbReference>
<feature type="domain" description="Methyltransferase" evidence="2">
    <location>
        <begin position="250"/>
        <end position="349"/>
    </location>
</feature>
<evidence type="ECO:0000313" key="4">
    <source>
        <dbReference type="Proteomes" id="UP000469890"/>
    </source>
</evidence>
<dbReference type="AlphaFoldDB" id="A0A8H4EZZ7"/>
<feature type="region of interest" description="Disordered" evidence="1">
    <location>
        <begin position="417"/>
        <end position="452"/>
    </location>
</feature>
<dbReference type="CDD" id="cd02440">
    <property type="entry name" value="AdoMet_MTases"/>
    <property type="match status" value="1"/>
</dbReference>
<feature type="region of interest" description="Disordered" evidence="1">
    <location>
        <begin position="172"/>
        <end position="204"/>
    </location>
</feature>
<feature type="compositionally biased region" description="Acidic residues" evidence="1">
    <location>
        <begin position="425"/>
        <end position="442"/>
    </location>
</feature>
<organism evidence="3 4">
    <name type="scientific">Mucor circinelloides f. lusitanicus</name>
    <name type="common">Mucor racemosus var. lusitanicus</name>
    <dbReference type="NCBI Taxonomy" id="29924"/>
    <lineage>
        <taxon>Eukaryota</taxon>
        <taxon>Fungi</taxon>
        <taxon>Fungi incertae sedis</taxon>
        <taxon>Mucoromycota</taxon>
        <taxon>Mucoromycotina</taxon>
        <taxon>Mucoromycetes</taxon>
        <taxon>Mucorales</taxon>
        <taxon>Mucorineae</taxon>
        <taxon>Mucoraceae</taxon>
        <taxon>Mucor</taxon>
    </lineage>
</organism>
<proteinExistence type="predicted"/>